<keyword evidence="2 5" id="KW-0812">Transmembrane</keyword>
<proteinExistence type="predicted"/>
<dbReference type="GO" id="GO:0022857">
    <property type="term" value="F:transmembrane transporter activity"/>
    <property type="evidence" value="ECO:0007669"/>
    <property type="project" value="InterPro"/>
</dbReference>
<evidence type="ECO:0000313" key="7">
    <source>
        <dbReference type="EMBL" id="ERM94884.1"/>
    </source>
</evidence>
<evidence type="ECO:0000256" key="4">
    <source>
        <dbReference type="ARBA" id="ARBA00023136"/>
    </source>
</evidence>
<name>W1NI49_AMBTC</name>
<evidence type="ECO:0000256" key="1">
    <source>
        <dbReference type="ARBA" id="ARBA00004141"/>
    </source>
</evidence>
<dbReference type="InterPro" id="IPR005829">
    <property type="entry name" value="Sugar_transporter_CS"/>
</dbReference>
<dbReference type="PANTHER" id="PTHR24064">
    <property type="entry name" value="SOLUTE CARRIER FAMILY 22 MEMBER"/>
    <property type="match status" value="1"/>
</dbReference>
<keyword evidence="4 5" id="KW-0472">Membrane</keyword>
<dbReference type="PROSITE" id="PS50850">
    <property type="entry name" value="MFS"/>
    <property type="match status" value="1"/>
</dbReference>
<dbReference type="AlphaFoldDB" id="W1NI49"/>
<dbReference type="InterPro" id="IPR020846">
    <property type="entry name" value="MFS_dom"/>
</dbReference>
<reference evidence="8" key="1">
    <citation type="journal article" date="2013" name="Science">
        <title>The Amborella genome and the evolution of flowering plants.</title>
        <authorList>
            <consortium name="Amborella Genome Project"/>
        </authorList>
    </citation>
    <scope>NUCLEOTIDE SEQUENCE [LARGE SCALE GENOMIC DNA]</scope>
</reference>
<organism evidence="7 8">
    <name type="scientific">Amborella trichopoda</name>
    <dbReference type="NCBI Taxonomy" id="13333"/>
    <lineage>
        <taxon>Eukaryota</taxon>
        <taxon>Viridiplantae</taxon>
        <taxon>Streptophyta</taxon>
        <taxon>Embryophyta</taxon>
        <taxon>Tracheophyta</taxon>
        <taxon>Spermatophyta</taxon>
        <taxon>Magnoliopsida</taxon>
        <taxon>Amborellales</taxon>
        <taxon>Amborellaceae</taxon>
        <taxon>Amborella</taxon>
    </lineage>
</organism>
<keyword evidence="3 5" id="KW-1133">Transmembrane helix</keyword>
<dbReference type="Proteomes" id="UP000017836">
    <property type="component" value="Unassembled WGS sequence"/>
</dbReference>
<dbReference type="InterPro" id="IPR005828">
    <property type="entry name" value="MFS_sugar_transport-like"/>
</dbReference>
<protein>
    <recommendedName>
        <fullName evidence="6">Major facilitator superfamily (MFS) profile domain-containing protein</fullName>
    </recommendedName>
</protein>
<dbReference type="eggNOG" id="KOG0252">
    <property type="taxonomic scope" value="Eukaryota"/>
</dbReference>
<evidence type="ECO:0000313" key="8">
    <source>
        <dbReference type="Proteomes" id="UP000017836"/>
    </source>
</evidence>
<dbReference type="InterPro" id="IPR036259">
    <property type="entry name" value="MFS_trans_sf"/>
</dbReference>
<feature type="transmembrane region" description="Helical" evidence="5">
    <location>
        <begin position="159"/>
        <end position="178"/>
    </location>
</feature>
<dbReference type="Gramene" id="ERM94884">
    <property type="protein sequence ID" value="ERM94884"/>
    <property type="gene ID" value="AMTR_s00009p00127150"/>
</dbReference>
<feature type="transmembrane region" description="Helical" evidence="5">
    <location>
        <begin position="71"/>
        <end position="93"/>
    </location>
</feature>
<keyword evidence="8" id="KW-1185">Reference proteome</keyword>
<sequence length="229" mass="24794">MGFFTEAYVLFSISSVTKLLGRIYYYDEGSPILGSLPLNVTAAVNGVTFCGNLVEQLFFGWLGDKMGPNHVYGMTLMLMVILLGLSIGGDYPLSATIMAEYANKKTRGSFIAEVFAMQGFGILGGGMVAIVVSATFRAVFPAPAFAVAGQASTVALADYVWRIILMFGPLPTALTYYWRMRMPETARYTALVTKDANQAAADMSKSLALASLMTESMRACIVCEVYRLV</sequence>
<accession>W1NI49</accession>
<evidence type="ECO:0000256" key="3">
    <source>
        <dbReference type="ARBA" id="ARBA00022989"/>
    </source>
</evidence>
<dbReference type="Pfam" id="PF00083">
    <property type="entry name" value="Sugar_tr"/>
    <property type="match status" value="1"/>
</dbReference>
<comment type="subcellular location">
    <subcellularLocation>
        <location evidence="1">Membrane</location>
        <topology evidence="1">Multi-pass membrane protein</topology>
    </subcellularLocation>
</comment>
<evidence type="ECO:0000256" key="2">
    <source>
        <dbReference type="ARBA" id="ARBA00022692"/>
    </source>
</evidence>
<dbReference type="GO" id="GO:0016020">
    <property type="term" value="C:membrane"/>
    <property type="evidence" value="ECO:0007669"/>
    <property type="project" value="UniProtKB-SubCell"/>
</dbReference>
<dbReference type="HOGENOM" id="CLU_001265_46_14_1"/>
<dbReference type="OMA" id="GRFKYKI"/>
<dbReference type="PROSITE" id="PS00217">
    <property type="entry name" value="SUGAR_TRANSPORT_2"/>
    <property type="match status" value="1"/>
</dbReference>
<dbReference type="EMBL" id="KI397501">
    <property type="protein sequence ID" value="ERM94884.1"/>
    <property type="molecule type" value="Genomic_DNA"/>
</dbReference>
<feature type="transmembrane region" description="Helical" evidence="5">
    <location>
        <begin position="114"/>
        <end position="139"/>
    </location>
</feature>
<gene>
    <name evidence="7" type="ORF">AMTR_s00009p00127150</name>
</gene>
<feature type="domain" description="Major facilitator superfamily (MFS) profile" evidence="6">
    <location>
        <begin position="1"/>
        <end position="229"/>
    </location>
</feature>
<dbReference type="SUPFAM" id="SSF103473">
    <property type="entry name" value="MFS general substrate transporter"/>
    <property type="match status" value="1"/>
</dbReference>
<evidence type="ECO:0000256" key="5">
    <source>
        <dbReference type="SAM" id="Phobius"/>
    </source>
</evidence>
<dbReference type="Gene3D" id="1.20.1250.20">
    <property type="entry name" value="MFS general substrate transporter like domains"/>
    <property type="match status" value="1"/>
</dbReference>
<evidence type="ECO:0000259" key="6">
    <source>
        <dbReference type="PROSITE" id="PS50850"/>
    </source>
</evidence>